<dbReference type="EMBL" id="JAOYFB010000039">
    <property type="protein sequence ID" value="KAK4030742.1"/>
    <property type="molecule type" value="Genomic_DNA"/>
</dbReference>
<evidence type="ECO:0000313" key="2">
    <source>
        <dbReference type="Proteomes" id="UP001234178"/>
    </source>
</evidence>
<protein>
    <submittedName>
        <fullName evidence="1">Uncharacterized protein</fullName>
    </submittedName>
</protein>
<proteinExistence type="predicted"/>
<organism evidence="1 2">
    <name type="scientific">Daphnia magna</name>
    <dbReference type="NCBI Taxonomy" id="35525"/>
    <lineage>
        <taxon>Eukaryota</taxon>
        <taxon>Metazoa</taxon>
        <taxon>Ecdysozoa</taxon>
        <taxon>Arthropoda</taxon>
        <taxon>Crustacea</taxon>
        <taxon>Branchiopoda</taxon>
        <taxon>Diplostraca</taxon>
        <taxon>Cladocera</taxon>
        <taxon>Anomopoda</taxon>
        <taxon>Daphniidae</taxon>
        <taxon>Daphnia</taxon>
    </lineage>
</organism>
<accession>A0ABR0B033</accession>
<reference evidence="1 2" key="1">
    <citation type="journal article" date="2023" name="Nucleic Acids Res.">
        <title>The hologenome of Daphnia magna reveals possible DNA methylation and microbiome-mediated evolution of the host genome.</title>
        <authorList>
            <person name="Chaturvedi A."/>
            <person name="Li X."/>
            <person name="Dhandapani V."/>
            <person name="Marshall H."/>
            <person name="Kissane S."/>
            <person name="Cuenca-Cambronero M."/>
            <person name="Asole G."/>
            <person name="Calvet F."/>
            <person name="Ruiz-Romero M."/>
            <person name="Marangio P."/>
            <person name="Guigo R."/>
            <person name="Rago D."/>
            <person name="Mirbahai L."/>
            <person name="Eastwood N."/>
            <person name="Colbourne J.K."/>
            <person name="Zhou J."/>
            <person name="Mallon E."/>
            <person name="Orsini L."/>
        </authorList>
    </citation>
    <scope>NUCLEOTIDE SEQUENCE [LARGE SCALE GENOMIC DNA]</scope>
    <source>
        <strain evidence="1">LRV0_1</strain>
    </source>
</reference>
<name>A0ABR0B033_9CRUS</name>
<evidence type="ECO:0000313" key="1">
    <source>
        <dbReference type="EMBL" id="KAK4030742.1"/>
    </source>
</evidence>
<comment type="caution">
    <text evidence="1">The sequence shown here is derived from an EMBL/GenBank/DDBJ whole genome shotgun (WGS) entry which is preliminary data.</text>
</comment>
<keyword evidence="2" id="KW-1185">Reference proteome</keyword>
<dbReference type="Proteomes" id="UP001234178">
    <property type="component" value="Unassembled WGS sequence"/>
</dbReference>
<gene>
    <name evidence="1" type="ORF">OUZ56_024081</name>
</gene>
<sequence>MAIAIANRNGNRFYGSIPEAVCSVAYGHYYYYIVVTDLRSVQTTSAQLYHYDRLLSASGINLTAYYLADGFWCSDDDQWTDSDVKYYSTQRRLHLGDCIQN</sequence>